<dbReference type="PhylomeDB" id="A7RJ46"/>
<dbReference type="HOGENOM" id="CLU_714346_0_0_1"/>
<dbReference type="Proteomes" id="UP000001593">
    <property type="component" value="Unassembled WGS sequence"/>
</dbReference>
<dbReference type="EMBL" id="DS469513">
    <property type="protein sequence ID" value="EDO48513.1"/>
    <property type="molecule type" value="Genomic_DNA"/>
</dbReference>
<dbReference type="AlphaFoldDB" id="A7RJ46"/>
<name>A7RJ46_NEMVE</name>
<dbReference type="SUPFAM" id="SSF53474">
    <property type="entry name" value="alpha/beta-Hydrolases"/>
    <property type="match status" value="1"/>
</dbReference>
<dbReference type="InParanoid" id="A7RJ46"/>
<evidence type="ECO:0000313" key="3">
    <source>
        <dbReference type="EMBL" id="EDO48513.1"/>
    </source>
</evidence>
<dbReference type="Gene3D" id="3.40.50.1820">
    <property type="entry name" value="alpha/beta hydrolase"/>
    <property type="match status" value="1"/>
</dbReference>
<keyword evidence="4" id="KW-1185">Reference proteome</keyword>
<gene>
    <name evidence="3" type="ORF">NEMVEDRAFT_v1g197871</name>
</gene>
<dbReference type="OMA" id="FYHIREV"/>
<proteinExistence type="predicted"/>
<dbReference type="Pfam" id="PF01764">
    <property type="entry name" value="Lipase_3"/>
    <property type="match status" value="1"/>
</dbReference>
<dbReference type="InterPro" id="IPR029058">
    <property type="entry name" value="AB_hydrolase_fold"/>
</dbReference>
<protein>
    <recommendedName>
        <fullName evidence="2">Fungal lipase-type domain-containing protein</fullName>
    </recommendedName>
</protein>
<dbReference type="GO" id="GO:0006629">
    <property type="term" value="P:lipid metabolic process"/>
    <property type="evidence" value="ECO:0007669"/>
    <property type="project" value="InterPro"/>
</dbReference>
<evidence type="ECO:0000256" key="1">
    <source>
        <dbReference type="SAM" id="Phobius"/>
    </source>
</evidence>
<evidence type="ECO:0000313" key="4">
    <source>
        <dbReference type="Proteomes" id="UP000001593"/>
    </source>
</evidence>
<accession>A7RJ46</accession>
<keyword evidence="1" id="KW-1133">Transmembrane helix</keyword>
<reference evidence="3 4" key="1">
    <citation type="journal article" date="2007" name="Science">
        <title>Sea anemone genome reveals ancestral eumetazoan gene repertoire and genomic organization.</title>
        <authorList>
            <person name="Putnam N.H."/>
            <person name="Srivastava M."/>
            <person name="Hellsten U."/>
            <person name="Dirks B."/>
            <person name="Chapman J."/>
            <person name="Salamov A."/>
            <person name="Terry A."/>
            <person name="Shapiro H."/>
            <person name="Lindquist E."/>
            <person name="Kapitonov V.V."/>
            <person name="Jurka J."/>
            <person name="Genikhovich G."/>
            <person name="Grigoriev I.V."/>
            <person name="Lucas S.M."/>
            <person name="Steele R.E."/>
            <person name="Finnerty J.R."/>
            <person name="Technau U."/>
            <person name="Martindale M.Q."/>
            <person name="Rokhsar D.S."/>
        </authorList>
    </citation>
    <scope>NUCLEOTIDE SEQUENCE [LARGE SCALE GENOMIC DNA]</scope>
    <source>
        <strain evidence="4">CH2 X CH6</strain>
    </source>
</reference>
<feature type="transmembrane region" description="Helical" evidence="1">
    <location>
        <begin position="72"/>
        <end position="93"/>
    </location>
</feature>
<sequence length="387" mass="44478">MPLELSALRDWSERLRYLFMLHVSCYKQIYTTCMTVFLELSKTSPTMCSRMKKRVMLTRPNIWGCRKEKENFVIKTSMLMIIGIAYFAIIILASNARVTCGADCQLGPTTKLSHSYHTKRPNKLGYPICGKTWGSLELRITDWAFLADLAYKIGGNKTQFLHRVDEYFKERGKRWEIITMTTKKPTFYHIREVERKVNIVGIRGTADSRDWFENAKIWNEIATFQVTSVFLPIQHLPLDFIAFFIARASFLDYTLHHASYNYYFKVIEQYVQDISANTTEEVYLVGHSLGGGVAKLVGCRNQVQAISLSSPGEIYNHGKFGYSLDDIQEYTTSVIAQHDLVTWIDKPGGLVQYVKCDDSSFLNCHSIRKTYCELKKKCDSVTAIDCP</sequence>
<keyword evidence="1" id="KW-0472">Membrane</keyword>
<feature type="domain" description="Fungal lipase-type" evidence="2">
    <location>
        <begin position="200"/>
        <end position="341"/>
    </location>
</feature>
<keyword evidence="1" id="KW-0812">Transmembrane</keyword>
<dbReference type="InterPro" id="IPR002921">
    <property type="entry name" value="Fungal_lipase-type"/>
</dbReference>
<organism evidence="3 4">
    <name type="scientific">Nematostella vectensis</name>
    <name type="common">Starlet sea anemone</name>
    <dbReference type="NCBI Taxonomy" id="45351"/>
    <lineage>
        <taxon>Eukaryota</taxon>
        <taxon>Metazoa</taxon>
        <taxon>Cnidaria</taxon>
        <taxon>Anthozoa</taxon>
        <taxon>Hexacorallia</taxon>
        <taxon>Actiniaria</taxon>
        <taxon>Edwardsiidae</taxon>
        <taxon>Nematostella</taxon>
    </lineage>
</organism>
<dbReference type="eggNOG" id="ENOG502S6JW">
    <property type="taxonomic scope" value="Eukaryota"/>
</dbReference>
<evidence type="ECO:0000259" key="2">
    <source>
        <dbReference type="Pfam" id="PF01764"/>
    </source>
</evidence>